<proteinExistence type="predicted"/>
<reference evidence="1" key="1">
    <citation type="submission" date="2018-05" db="EMBL/GenBank/DDBJ databases">
        <authorList>
            <person name="Lanie J.A."/>
            <person name="Ng W.-L."/>
            <person name="Kazmierczak K.M."/>
            <person name="Andrzejewski T.M."/>
            <person name="Davidsen T.M."/>
            <person name="Wayne K.J."/>
            <person name="Tettelin H."/>
            <person name="Glass J.I."/>
            <person name="Rusch D."/>
            <person name="Podicherti R."/>
            <person name="Tsui H.-C.T."/>
            <person name="Winkler M.E."/>
        </authorList>
    </citation>
    <scope>NUCLEOTIDE SEQUENCE</scope>
</reference>
<accession>A0A382KI13</accession>
<sequence length="77" mass="8289">MLTSGVSVDKYHLFFLFLLYVFVVGCSAKEADDSLSLVASVGGSTITVEGLSRQFGDTTKDSISVYRFLSGGVEKEL</sequence>
<protein>
    <submittedName>
        <fullName evidence="1">Uncharacterized protein</fullName>
    </submittedName>
</protein>
<evidence type="ECO:0000313" key="1">
    <source>
        <dbReference type="EMBL" id="SVC23235.1"/>
    </source>
</evidence>
<organism evidence="1">
    <name type="scientific">marine metagenome</name>
    <dbReference type="NCBI Taxonomy" id="408172"/>
    <lineage>
        <taxon>unclassified sequences</taxon>
        <taxon>metagenomes</taxon>
        <taxon>ecological metagenomes</taxon>
    </lineage>
</organism>
<dbReference type="AlphaFoldDB" id="A0A382KI13"/>
<gene>
    <name evidence="1" type="ORF">METZ01_LOCUS276089</name>
</gene>
<name>A0A382KI13_9ZZZZ</name>
<feature type="non-terminal residue" evidence="1">
    <location>
        <position position="77"/>
    </location>
</feature>
<dbReference type="EMBL" id="UINC01080366">
    <property type="protein sequence ID" value="SVC23235.1"/>
    <property type="molecule type" value="Genomic_DNA"/>
</dbReference>